<dbReference type="PANTHER" id="PTHR10638">
    <property type="entry name" value="COPPER AMINE OXIDASE"/>
    <property type="match status" value="1"/>
</dbReference>
<feature type="domain" description="Copper amine oxidase N3-terminal" evidence="12">
    <location>
        <begin position="164"/>
        <end position="211"/>
    </location>
</feature>
<keyword evidence="14" id="KW-1185">Reference proteome</keyword>
<evidence type="ECO:0000256" key="4">
    <source>
        <dbReference type="ARBA" id="ARBA00023002"/>
    </source>
</evidence>
<feature type="active site" description="Schiff-base intermediate with substrate; via topaquinone" evidence="6">
    <location>
        <position position="406"/>
    </location>
</feature>
<comment type="similarity">
    <text evidence="1 8">Belongs to the copper/topaquinone oxidase family.</text>
</comment>
<evidence type="ECO:0000259" key="12">
    <source>
        <dbReference type="Pfam" id="PF02728"/>
    </source>
</evidence>
<dbReference type="Pfam" id="PF02728">
    <property type="entry name" value="Cu_amine_oxidN3"/>
    <property type="match status" value="1"/>
</dbReference>
<dbReference type="GO" id="GO:0048038">
    <property type="term" value="F:quinone binding"/>
    <property type="evidence" value="ECO:0007669"/>
    <property type="project" value="InterPro"/>
</dbReference>
<accession>C1DZI7</accession>
<feature type="domain" description="Copper amine oxidase N2-terminal" evidence="11">
    <location>
        <begin position="6"/>
        <end position="73"/>
    </location>
</feature>
<dbReference type="STRING" id="296587.C1DZI7"/>
<evidence type="ECO:0000256" key="9">
    <source>
        <dbReference type="SAM" id="MobiDB-lite"/>
    </source>
</evidence>
<comment type="cofactor">
    <cofactor evidence="8">
        <name>Cu cation</name>
        <dbReference type="ChEBI" id="CHEBI:23378"/>
    </cofactor>
    <text evidence="8">Contains 1 topaquinone per subunit.</text>
</comment>
<dbReference type="GO" id="GO:0008131">
    <property type="term" value="F:primary methylamine oxidase activity"/>
    <property type="evidence" value="ECO:0007669"/>
    <property type="project" value="InterPro"/>
</dbReference>
<keyword evidence="2 8" id="KW-0479">Metal-binding</keyword>
<evidence type="ECO:0000256" key="7">
    <source>
        <dbReference type="PIRSR" id="PIRSR600269-51"/>
    </source>
</evidence>
<dbReference type="EMBL" id="CP001323">
    <property type="protein sequence ID" value="ACO61125.1"/>
    <property type="molecule type" value="Genomic_DNA"/>
</dbReference>
<dbReference type="InterPro" id="IPR049948">
    <property type="entry name" value="Cu_Am_ox_TPQ-bd"/>
</dbReference>
<evidence type="ECO:0000313" key="13">
    <source>
        <dbReference type="EMBL" id="ACO61125.1"/>
    </source>
</evidence>
<feature type="domain" description="Copper amine oxidase catalytic" evidence="10">
    <location>
        <begin position="249"/>
        <end position="671"/>
    </location>
</feature>
<dbReference type="Pfam" id="PF01179">
    <property type="entry name" value="Cu_amine_oxid"/>
    <property type="match status" value="1"/>
</dbReference>
<dbReference type="GO" id="GO:0009308">
    <property type="term" value="P:amine metabolic process"/>
    <property type="evidence" value="ECO:0007669"/>
    <property type="project" value="UniProtKB-UniRule"/>
</dbReference>
<dbReference type="GeneID" id="8241061"/>
<dbReference type="FunCoup" id="C1DZI7">
    <property type="interactions" value="399"/>
</dbReference>
<name>C1DZI7_MICCC</name>
<dbReference type="EC" id="1.4.3.-" evidence="8"/>
<evidence type="ECO:0000256" key="1">
    <source>
        <dbReference type="ARBA" id="ARBA00007983"/>
    </source>
</evidence>
<evidence type="ECO:0000256" key="6">
    <source>
        <dbReference type="PIRSR" id="PIRSR600269-50"/>
    </source>
</evidence>
<dbReference type="RefSeq" id="XP_002499867.1">
    <property type="nucleotide sequence ID" value="XM_002499821.1"/>
</dbReference>
<feature type="region of interest" description="Disordered" evidence="9">
    <location>
        <begin position="596"/>
        <end position="623"/>
    </location>
</feature>
<reference evidence="13 14" key="1">
    <citation type="journal article" date="2009" name="Science">
        <title>Green evolution and dynamic adaptations revealed by genomes of the marine picoeukaryotes Micromonas.</title>
        <authorList>
            <person name="Worden A.Z."/>
            <person name="Lee J.H."/>
            <person name="Mock T."/>
            <person name="Rouze P."/>
            <person name="Simmons M.P."/>
            <person name="Aerts A.L."/>
            <person name="Allen A.E."/>
            <person name="Cuvelier M.L."/>
            <person name="Derelle E."/>
            <person name="Everett M.V."/>
            <person name="Foulon E."/>
            <person name="Grimwood J."/>
            <person name="Gundlach H."/>
            <person name="Henrissat B."/>
            <person name="Napoli C."/>
            <person name="McDonald S.M."/>
            <person name="Parker M.S."/>
            <person name="Rombauts S."/>
            <person name="Salamov A."/>
            <person name="Von Dassow P."/>
            <person name="Badger J.H."/>
            <person name="Coutinho P.M."/>
            <person name="Demir E."/>
            <person name="Dubchak I."/>
            <person name="Gentemann C."/>
            <person name="Eikrem W."/>
            <person name="Gready J.E."/>
            <person name="John U."/>
            <person name="Lanier W."/>
            <person name="Lindquist E.A."/>
            <person name="Lucas S."/>
            <person name="Mayer K.F."/>
            <person name="Moreau H."/>
            <person name="Not F."/>
            <person name="Otillar R."/>
            <person name="Panaud O."/>
            <person name="Pangilinan J."/>
            <person name="Paulsen I."/>
            <person name="Piegu B."/>
            <person name="Poliakov A."/>
            <person name="Robbens S."/>
            <person name="Schmutz J."/>
            <person name="Toulza E."/>
            <person name="Wyss T."/>
            <person name="Zelensky A."/>
            <person name="Zhou K."/>
            <person name="Armbrust E.V."/>
            <person name="Bhattacharya D."/>
            <person name="Goodenough U.W."/>
            <person name="Van de Peer Y."/>
            <person name="Grigoriev I.V."/>
        </authorList>
    </citation>
    <scope>NUCLEOTIDE SEQUENCE [LARGE SCALE GENOMIC DNA]</scope>
    <source>
        <strain evidence="14">RCC299 / NOUM17</strain>
    </source>
</reference>
<evidence type="ECO:0000256" key="8">
    <source>
        <dbReference type="RuleBase" id="RU000672"/>
    </source>
</evidence>
<dbReference type="Gene3D" id="3.10.450.40">
    <property type="match status" value="2"/>
</dbReference>
<dbReference type="SUPFAM" id="SSF49998">
    <property type="entry name" value="Amine oxidase catalytic domain"/>
    <property type="match status" value="1"/>
</dbReference>
<dbReference type="InParanoid" id="C1DZI7"/>
<dbReference type="GO" id="GO:0005507">
    <property type="term" value="F:copper ion binding"/>
    <property type="evidence" value="ECO:0007669"/>
    <property type="project" value="InterPro"/>
</dbReference>
<evidence type="ECO:0000259" key="10">
    <source>
        <dbReference type="Pfam" id="PF01179"/>
    </source>
</evidence>
<dbReference type="PROSITE" id="PS01164">
    <property type="entry name" value="COPPER_AMINE_OXID_1"/>
    <property type="match status" value="1"/>
</dbReference>
<organism evidence="13 14">
    <name type="scientific">Micromonas commoda (strain RCC299 / NOUM17 / CCMP2709)</name>
    <name type="common">Picoplanktonic green alga</name>
    <dbReference type="NCBI Taxonomy" id="296587"/>
    <lineage>
        <taxon>Eukaryota</taxon>
        <taxon>Viridiplantae</taxon>
        <taxon>Chlorophyta</taxon>
        <taxon>Mamiellophyceae</taxon>
        <taxon>Mamiellales</taxon>
        <taxon>Mamiellaceae</taxon>
        <taxon>Micromonas</taxon>
    </lineage>
</organism>
<evidence type="ECO:0000259" key="11">
    <source>
        <dbReference type="Pfam" id="PF02727"/>
    </source>
</evidence>
<dbReference type="SUPFAM" id="SSF54416">
    <property type="entry name" value="Amine oxidase N-terminal region"/>
    <property type="match status" value="2"/>
</dbReference>
<comment type="PTM">
    <text evidence="7 8">Topaquinone (TPQ) is generated by copper-dependent autoxidation of a specific tyrosyl residue.</text>
</comment>
<proteinExistence type="inferred from homology"/>
<dbReference type="InterPro" id="IPR016182">
    <property type="entry name" value="Cu_amine_oxidase_N-reg"/>
</dbReference>
<dbReference type="InterPro" id="IPR036460">
    <property type="entry name" value="Cu_amine_oxidase_C_sf"/>
</dbReference>
<dbReference type="InterPro" id="IPR015802">
    <property type="entry name" value="Cu_amine_oxidase_N3"/>
</dbReference>
<dbReference type="AlphaFoldDB" id="C1DZI7"/>
<feature type="active site" description="Proton acceptor" evidence="6">
    <location>
        <position position="322"/>
    </location>
</feature>
<evidence type="ECO:0000256" key="5">
    <source>
        <dbReference type="ARBA" id="ARBA00023008"/>
    </source>
</evidence>
<dbReference type="Proteomes" id="UP000002009">
    <property type="component" value="Chromosome 2"/>
</dbReference>
<feature type="modified residue" description="2',4',5'-topaquinone" evidence="7">
    <location>
        <position position="406"/>
    </location>
</feature>
<dbReference type="InterPro" id="IPR015800">
    <property type="entry name" value="Cu_amine_oxidase_N2"/>
</dbReference>
<keyword evidence="3 6" id="KW-0801">TPQ</keyword>
<keyword evidence="5 8" id="KW-0186">Copper</keyword>
<evidence type="ECO:0000256" key="2">
    <source>
        <dbReference type="ARBA" id="ARBA00022723"/>
    </source>
</evidence>
<dbReference type="InterPro" id="IPR000269">
    <property type="entry name" value="Cu_amine_oxidase"/>
</dbReference>
<dbReference type="OrthoDB" id="5379943at2759"/>
<dbReference type="KEGG" id="mis:MICPUN_56524"/>
<dbReference type="Pfam" id="PF02727">
    <property type="entry name" value="Cu_amine_oxidN2"/>
    <property type="match status" value="1"/>
</dbReference>
<keyword evidence="4 8" id="KW-0560">Oxidoreductase</keyword>
<dbReference type="NCBIfam" id="NF008559">
    <property type="entry name" value="PRK11504.1"/>
    <property type="match status" value="1"/>
</dbReference>
<dbReference type="OMA" id="MYIVATD"/>
<dbReference type="InterPro" id="IPR015798">
    <property type="entry name" value="Cu_amine_oxidase_C"/>
</dbReference>
<dbReference type="Gene3D" id="2.70.98.20">
    <property type="entry name" value="Copper amine oxidase, catalytic domain"/>
    <property type="match status" value="1"/>
</dbReference>
<gene>
    <name evidence="13" type="primary">MAO</name>
    <name evidence="13" type="ORF">MICPUN_56524</name>
</gene>
<evidence type="ECO:0000313" key="14">
    <source>
        <dbReference type="Proteomes" id="UP000002009"/>
    </source>
</evidence>
<dbReference type="eggNOG" id="KOG1186">
    <property type="taxonomic scope" value="Eukaryota"/>
</dbReference>
<protein>
    <recommendedName>
        <fullName evidence="8">Amine oxidase</fullName>
        <ecNumber evidence="8">1.4.3.-</ecNumber>
    </recommendedName>
</protein>
<sequence>MKTPTHPLDDLTAAEITAAAAVVKAALLADASDDDEIRFSYVTLAEPAKLAMAAYVTGEGPVPPRQAEVIATIVSKMDAYIFVVNLGDEPSVASKNPVPEGCQPLFSPDDCFLAEDIVKADEAVCAEIAERYGVDPADFGTSLICDPWSVHVATPDFEPLKWRPDGRAARLIQCFLYWRTDEADNQYAKPIDLLPVVDLNARKVIHCSKQPGATPPKIGLKTNVNYHRASLETNSYLPTKHRLPMKPLDVTQPDGANFNVADGRVVTWDGWSMRLGFNYREGLVIHDARFEGRSVMKRASLVEMAVPYADPNPPFERKCAFDVGDYGLGYCADSLELGCDCLGHIRYFDAVLCDSRGEPYVTKKAICMHEEDMGVLWKHVEYRNGHNEARRARRLVVSFVATVVNYEYLFYWYFNQDGSMEYEIKLSGMLSTNLLSAGERVDGEGGANDGAPLHGVLVAPGVNAQVHQHMFCARLDVEVDGTNNVVDEVDLVTGCVGKASGIRDPFANAFGPVKTRLATERAAVRVCDQTKARTWRVSNPSVINPITNESVGYKLVPFTRGASQPVLLTGSECAVTKKGEFATKNLWVTPHTDSERFPAGEFTPQGAPGQGLPKWTESDRSLGGEGGGDVVLWHAFGVAHVPRPEDFPCMNVEHVGFSFKPDGFFKGNPAIDLPPPTMAGSKEDTSAGTCCAANGHVGANGH</sequence>
<dbReference type="PANTHER" id="PTHR10638:SF41">
    <property type="entry name" value="AMINE OXIDASE"/>
    <property type="match status" value="1"/>
</dbReference>
<evidence type="ECO:0000256" key="3">
    <source>
        <dbReference type="ARBA" id="ARBA00022772"/>
    </source>
</evidence>